<gene>
    <name evidence="1" type="ORF">DEO23_00660</name>
</gene>
<comment type="caution">
    <text evidence="1">The sequence shown here is derived from an EMBL/GenBank/DDBJ whole genome shotgun (WGS) entry which is preliminary data.</text>
</comment>
<organism evidence="1 2">
    <name type="scientific">Brachybacterium endophyticum</name>
    <dbReference type="NCBI Taxonomy" id="2182385"/>
    <lineage>
        <taxon>Bacteria</taxon>
        <taxon>Bacillati</taxon>
        <taxon>Actinomycetota</taxon>
        <taxon>Actinomycetes</taxon>
        <taxon>Micrococcales</taxon>
        <taxon>Dermabacteraceae</taxon>
        <taxon>Brachybacterium</taxon>
    </lineage>
</organism>
<dbReference type="RefSeq" id="WP_109274093.1">
    <property type="nucleotide sequence ID" value="NZ_QFKX01000001.1"/>
</dbReference>
<accession>A0A2U2RMV9</accession>
<evidence type="ECO:0000313" key="2">
    <source>
        <dbReference type="Proteomes" id="UP000245590"/>
    </source>
</evidence>
<dbReference type="AlphaFoldDB" id="A0A2U2RMV9"/>
<name>A0A2U2RMV9_9MICO</name>
<dbReference type="EMBL" id="QFKX01000001">
    <property type="protein sequence ID" value="PWH07209.1"/>
    <property type="molecule type" value="Genomic_DNA"/>
</dbReference>
<evidence type="ECO:0000313" key="1">
    <source>
        <dbReference type="EMBL" id="PWH07209.1"/>
    </source>
</evidence>
<keyword evidence="2" id="KW-1185">Reference proteome</keyword>
<protein>
    <submittedName>
        <fullName evidence="1">Uncharacterized protein</fullName>
    </submittedName>
</protein>
<proteinExistence type="predicted"/>
<reference evidence="1 2" key="1">
    <citation type="submission" date="2018-05" db="EMBL/GenBank/DDBJ databases">
        <title>Brachybacterium sp. M1HQ-2T, whole genome shotgun sequence.</title>
        <authorList>
            <person name="Tuo L."/>
        </authorList>
    </citation>
    <scope>NUCLEOTIDE SEQUENCE [LARGE SCALE GENOMIC DNA]</scope>
    <source>
        <strain evidence="1 2">M1HQ-2</strain>
    </source>
</reference>
<sequence>MDREALELVIVSTLERHDEQVEAFDVAAVADEVSSRSATDNLQDIDPDEYWRIIERHRR</sequence>
<dbReference type="Proteomes" id="UP000245590">
    <property type="component" value="Unassembled WGS sequence"/>
</dbReference>